<dbReference type="PANTHER" id="PTHR41786">
    <property type="entry name" value="MOTILITY ACCESSORY FACTOR MAF"/>
    <property type="match status" value="1"/>
</dbReference>
<dbReference type="Proteomes" id="UP000183794">
    <property type="component" value="Unassembled WGS sequence"/>
</dbReference>
<accession>A0A090ILR0</accession>
<dbReference type="Pfam" id="PF20157">
    <property type="entry name" value="Maf_flag10_N"/>
    <property type="match status" value="1"/>
</dbReference>
<dbReference type="PATRIC" id="fig|80854.5.peg.3641"/>
<dbReference type="InterPro" id="IPR045376">
    <property type="entry name" value="Maf_N"/>
</dbReference>
<dbReference type="STRING" id="80854.MVIS_3443"/>
<proteinExistence type="predicted"/>
<dbReference type="PANTHER" id="PTHR41786:SF1">
    <property type="entry name" value="6-HYDROXYMETHYLPTERIN DIPHOSPHOKINASE MPTE-LIKE DOMAIN-CONTAINING PROTEIN"/>
    <property type="match status" value="1"/>
</dbReference>
<evidence type="ECO:0000313" key="2">
    <source>
        <dbReference type="Proteomes" id="UP000183794"/>
    </source>
</evidence>
<protein>
    <submittedName>
        <fullName evidence="1">Uncharacterized protein</fullName>
    </submittedName>
</protein>
<sequence>MDHLNHDIAAQITALESQEQLRKKQVSLAHAIDAINAKERPSADPIALYHANMRAFEQYIPDIYQSFVNYQPTKFELTRVDDVLHLVDVDNNLVLGEDYFHDSLIDFEQYRVNPQLARIDFSEEIESVGDFIHVKYLNQFIRALKGINSKHKEEFVLPEAVNMMVCFGLGLGYFLPEMLSKHSVKRLYIYEPENDFFYASLFTLDWADILQRLDDSGSSLHLCLGADEDVFFNDISYQLMTKGRYDSTFSFCYQHYQTEQTNSALEKFNQKNFHVAFGLGFFDDSLMALAHQYHTLNSHVPLLAKVEPLPECATRSVFILGNGPSLDEHIDYIRENREKVLLVSGGTTIRALQQYGITPDFHLEMERTKVTYTVLKSVADDAYLRSIPLLTLNTVTPDVLNLFDRSLMGLKLQEPSTEIILNSELGCDSDNLTQLVFANPTVSNLALSYFTRMGFKNIYLFGIDLGFSGDAHHSKKSIYYHETGEDKLLFDKKKLSGFVSPGNHVEEVETTMIFQMSAKGMGELLDFYPDVKCYNLGNGIKIKNAVPTYQTDVVLTDEVFDKTEFVDRMLAHYSVDTTVLAKQYSAVLEQDIFVHFVDEMIAMVKSPVASRYDALEQLQQQFMLLNSQLKTKHAFLVELLNGTLQHCHAALIKMLLLPADADQGLVYYQQGIDIYINYLEEAKVKYKRELFEVDQTDISDIWK</sequence>
<evidence type="ECO:0000313" key="1">
    <source>
        <dbReference type="EMBL" id="SGY95723.1"/>
    </source>
</evidence>
<dbReference type="KEGG" id="mvs:MVIS_3443"/>
<dbReference type="Pfam" id="PF01973">
    <property type="entry name" value="MptE-like"/>
    <property type="match status" value="1"/>
</dbReference>
<dbReference type="EMBL" id="FPLD01000051">
    <property type="protein sequence ID" value="SGY95723.1"/>
    <property type="molecule type" value="Genomic_DNA"/>
</dbReference>
<dbReference type="HOGENOM" id="CLU_015666_0_0_6"/>
<dbReference type="OrthoDB" id="7254531at2"/>
<organism evidence="1 2">
    <name type="scientific">Moritella viscosa</name>
    <dbReference type="NCBI Taxonomy" id="80854"/>
    <lineage>
        <taxon>Bacteria</taxon>
        <taxon>Pseudomonadati</taxon>
        <taxon>Pseudomonadota</taxon>
        <taxon>Gammaproteobacteria</taxon>
        <taxon>Alteromonadales</taxon>
        <taxon>Moritellaceae</taxon>
        <taxon>Moritella</taxon>
    </lineage>
</organism>
<gene>
    <name evidence="1" type="ORF">NVI5450_1757</name>
</gene>
<dbReference type="AlphaFoldDB" id="A0A090ILR0"/>
<reference evidence="1 2" key="1">
    <citation type="submission" date="2016-11" db="EMBL/GenBank/DDBJ databases">
        <authorList>
            <person name="Jaros S."/>
            <person name="Januszkiewicz K."/>
            <person name="Wedrychowicz H."/>
        </authorList>
    </citation>
    <scope>NUCLEOTIDE SEQUENCE [LARGE SCALE GENOMIC DNA]</scope>
    <source>
        <strain evidence="1">NVI 5450</strain>
    </source>
</reference>
<dbReference type="RefSeq" id="WP_045111453.1">
    <property type="nucleotide sequence ID" value="NZ_CAWRBC010000070.1"/>
</dbReference>
<dbReference type="Gene3D" id="3.90.1480.10">
    <property type="entry name" value="Alpha-2,3-sialyltransferase"/>
    <property type="match status" value="1"/>
</dbReference>
<dbReference type="InterPro" id="IPR002826">
    <property type="entry name" value="MptE-like"/>
</dbReference>
<name>A0A090ILR0_9GAMM</name>